<evidence type="ECO:0000256" key="2">
    <source>
        <dbReference type="PROSITE-ProRule" id="PRU00169"/>
    </source>
</evidence>
<dbReference type="SMART" id="SM00448">
    <property type="entry name" value="REC"/>
    <property type="match status" value="1"/>
</dbReference>
<sequence length="130" mass="13829">MVMTDPIRILIVDDEPANIQILHAAVSPLGPVQFARSGEQALKLARANPPDVVLLDVVMPDLDGFAVTRALRADPATAGMMVVLVSGSSADADVECGLESGADDFIAKPVAPALIRQRVRLLAELAHRRR</sequence>
<dbReference type="InterPro" id="IPR050595">
    <property type="entry name" value="Bact_response_regulator"/>
</dbReference>
<name>V6F051_MAGGM</name>
<keyword evidence="1 2" id="KW-0597">Phosphoprotein</keyword>
<dbReference type="Pfam" id="PF00072">
    <property type="entry name" value="Response_reg"/>
    <property type="match status" value="1"/>
</dbReference>
<protein>
    <submittedName>
        <fullName evidence="4">Response regulator receiver modulated diguanylate cyclase</fullName>
    </submittedName>
</protein>
<feature type="domain" description="Response regulatory" evidence="3">
    <location>
        <begin position="8"/>
        <end position="123"/>
    </location>
</feature>
<accession>V6F051</accession>
<proteinExistence type="predicted"/>
<evidence type="ECO:0000259" key="3">
    <source>
        <dbReference type="PROSITE" id="PS50110"/>
    </source>
</evidence>
<dbReference type="SUPFAM" id="SSF52172">
    <property type="entry name" value="CheY-like"/>
    <property type="match status" value="1"/>
</dbReference>
<dbReference type="InterPro" id="IPR001789">
    <property type="entry name" value="Sig_transdc_resp-reg_receiver"/>
</dbReference>
<dbReference type="Gene3D" id="3.40.50.2300">
    <property type="match status" value="1"/>
</dbReference>
<dbReference type="HOGENOM" id="CLU_000445_69_17_5"/>
<evidence type="ECO:0000313" key="5">
    <source>
        <dbReference type="Proteomes" id="UP000018922"/>
    </source>
</evidence>
<feature type="modified residue" description="4-aspartylphosphate" evidence="2">
    <location>
        <position position="56"/>
    </location>
</feature>
<keyword evidence="5" id="KW-1185">Reference proteome</keyword>
<dbReference type="EMBL" id="HG794546">
    <property type="protein sequence ID" value="CDK98834.1"/>
    <property type="molecule type" value="Genomic_DNA"/>
</dbReference>
<gene>
    <name evidence="4" type="ordered locus">MGMSRv2__1619</name>
</gene>
<dbReference type="PROSITE" id="PS50110">
    <property type="entry name" value="RESPONSE_REGULATORY"/>
    <property type="match status" value="1"/>
</dbReference>
<dbReference type="KEGG" id="mgy:MGMSRv2__1619"/>
<dbReference type="STRING" id="1430440.MGMSRv2__1619"/>
<dbReference type="Proteomes" id="UP000018922">
    <property type="component" value="Chromosome I"/>
</dbReference>
<evidence type="ECO:0000256" key="1">
    <source>
        <dbReference type="ARBA" id="ARBA00022553"/>
    </source>
</evidence>
<reference evidence="4 5" key="1">
    <citation type="journal article" date="2014" name="Genome Announc.">
        <title>Complete genome sequence of Magnetospirillum gryphiswaldense MSR-1.</title>
        <authorList>
            <person name="Wang X."/>
            <person name="Wang Q."/>
            <person name="Zhang W."/>
            <person name="Wang Y."/>
            <person name="Li L."/>
            <person name="Wen T."/>
            <person name="Zhang T."/>
            <person name="Zhang Y."/>
            <person name="Xu J."/>
            <person name="Hu J."/>
            <person name="Li S."/>
            <person name="Liu L."/>
            <person name="Liu J."/>
            <person name="Jiang W."/>
            <person name="Tian J."/>
            <person name="Li Y."/>
            <person name="Schuler D."/>
            <person name="Wang L."/>
            <person name="Li J."/>
        </authorList>
    </citation>
    <scope>NUCLEOTIDE SEQUENCE [LARGE SCALE GENOMIC DNA]</scope>
    <source>
        <strain evidence="5">DSM 6361 / JCM 21280 / NBRC 15271 / MSR-1</strain>
    </source>
</reference>
<dbReference type="eggNOG" id="COG3706">
    <property type="taxonomic scope" value="Bacteria"/>
</dbReference>
<organism evidence="4 5">
    <name type="scientific">Magnetospirillum gryphiswaldense (strain DSM 6361 / JCM 21280 / NBRC 15271 / MSR-1)</name>
    <dbReference type="NCBI Taxonomy" id="431944"/>
    <lineage>
        <taxon>Bacteria</taxon>
        <taxon>Pseudomonadati</taxon>
        <taxon>Pseudomonadota</taxon>
        <taxon>Alphaproteobacteria</taxon>
        <taxon>Rhodospirillales</taxon>
        <taxon>Rhodospirillaceae</taxon>
        <taxon>Magnetospirillum</taxon>
    </lineage>
</organism>
<dbReference type="PANTHER" id="PTHR44591:SF3">
    <property type="entry name" value="RESPONSE REGULATORY DOMAIN-CONTAINING PROTEIN"/>
    <property type="match status" value="1"/>
</dbReference>
<dbReference type="InterPro" id="IPR011006">
    <property type="entry name" value="CheY-like_superfamily"/>
</dbReference>
<dbReference type="GO" id="GO:0000160">
    <property type="term" value="P:phosphorelay signal transduction system"/>
    <property type="evidence" value="ECO:0007669"/>
    <property type="project" value="InterPro"/>
</dbReference>
<dbReference type="AlphaFoldDB" id="V6F051"/>
<dbReference type="PANTHER" id="PTHR44591">
    <property type="entry name" value="STRESS RESPONSE REGULATOR PROTEIN 1"/>
    <property type="match status" value="1"/>
</dbReference>
<evidence type="ECO:0000313" key="4">
    <source>
        <dbReference type="EMBL" id="CDK98834.1"/>
    </source>
</evidence>